<reference evidence="1 2" key="1">
    <citation type="submission" date="2018-06" db="EMBL/GenBank/DDBJ databases">
        <title>Fusarium incarnatum-equiseti species complex species 28.</title>
        <authorList>
            <person name="Gardiner D.M."/>
        </authorList>
    </citation>
    <scope>NUCLEOTIDE SEQUENCE [LARGE SCALE GENOMIC DNA]</scope>
    <source>
        <strain evidence="1 2">FIESC_28</strain>
    </source>
</reference>
<dbReference type="Pfam" id="PF13095">
    <property type="entry name" value="FTA2"/>
    <property type="match status" value="1"/>
</dbReference>
<evidence type="ECO:0000313" key="2">
    <source>
        <dbReference type="Proteomes" id="UP000253153"/>
    </source>
</evidence>
<name>A0A366RJ75_9HYPO</name>
<proteinExistence type="predicted"/>
<dbReference type="EMBL" id="QKXC01000136">
    <property type="protein sequence ID" value="RBR17147.1"/>
    <property type="molecule type" value="Genomic_DNA"/>
</dbReference>
<sequence length="379" mass="43590">MAVMEPIQILPEGEGPGLQPFEHDILSDDFQYLEVLDRKTSHGIIIKATTGKRLYAIKLFITQEAPEVDYDQCYSANGETAWDCCDAFERHFTPFEKECRAFGRLQDLGCQHLAVRAHGYVSATSTQVKVKFGSIQARMQFHDRVQHNIQEPMMGIVKDWVNMAPHEDEKLRRVHDRLYQVFHIPQMIENLNELHKNGIVVRDVRSEQYVNGVLVDLSCSETAPHPYGPTLSGEPSKYQPRWTFASLAAWDLYAFQHSIICQWNKHAEAWVKRLGRPQGLPIFCPFEAYPVPYASEEARAKHERPYGPFLPMLTLFDQTPYLVKPARWDPLEWETNGDEDKVKIRKITGKTKEDFVEEVVEGLEKLWSDESGNSSSLSH</sequence>
<protein>
    <submittedName>
        <fullName evidence="1">Uncharacterized protein</fullName>
    </submittedName>
</protein>
<gene>
    <name evidence="1" type="ORF">FIESC28_06649</name>
</gene>
<dbReference type="RefSeq" id="XP_031015170.1">
    <property type="nucleotide sequence ID" value="XM_031160792.1"/>
</dbReference>
<dbReference type="GeneID" id="41996088"/>
<dbReference type="AlphaFoldDB" id="A0A366RJ75"/>
<evidence type="ECO:0000313" key="1">
    <source>
        <dbReference type="EMBL" id="RBR17147.1"/>
    </source>
</evidence>
<dbReference type="InterPro" id="IPR025213">
    <property type="entry name" value="Sim4_Fta2"/>
</dbReference>
<organism evidence="1 2">
    <name type="scientific">Fusarium coffeatum</name>
    <dbReference type="NCBI Taxonomy" id="231269"/>
    <lineage>
        <taxon>Eukaryota</taxon>
        <taxon>Fungi</taxon>
        <taxon>Dikarya</taxon>
        <taxon>Ascomycota</taxon>
        <taxon>Pezizomycotina</taxon>
        <taxon>Sordariomycetes</taxon>
        <taxon>Hypocreomycetidae</taxon>
        <taxon>Hypocreales</taxon>
        <taxon>Nectriaceae</taxon>
        <taxon>Fusarium</taxon>
        <taxon>Fusarium incarnatum-equiseti species complex</taxon>
    </lineage>
</organism>
<keyword evidence="2" id="KW-1185">Reference proteome</keyword>
<dbReference type="Proteomes" id="UP000253153">
    <property type="component" value="Unassembled WGS sequence"/>
</dbReference>
<dbReference type="OrthoDB" id="3432781at2759"/>
<accession>A0A366RJ75</accession>
<comment type="caution">
    <text evidence="1">The sequence shown here is derived from an EMBL/GenBank/DDBJ whole genome shotgun (WGS) entry which is preliminary data.</text>
</comment>